<evidence type="ECO:0000313" key="5">
    <source>
        <dbReference type="Proteomes" id="UP000598820"/>
    </source>
</evidence>
<dbReference type="Gene3D" id="2.60.40.3440">
    <property type="match status" value="3"/>
</dbReference>
<dbReference type="NCBIfam" id="NF012211">
    <property type="entry name" value="tand_rpt_95"/>
    <property type="match status" value="3"/>
</dbReference>
<reference evidence="4" key="1">
    <citation type="submission" date="2020-09" db="EMBL/GenBank/DDBJ databases">
        <authorList>
            <person name="Kim M.K."/>
        </authorList>
    </citation>
    <scope>NUCLEOTIDE SEQUENCE</scope>
    <source>
        <strain evidence="4">BT702</strain>
    </source>
</reference>
<sequence>MKWTVYPNYMMRLTWVSILFTLLIVVICPLAVKAQTIPCNYRNLITTNYSTAGVVPARTNGYGGVSNIIGVGSVADAANVADGITSNFATITSSNISGSGGQISVSANATSGTNTFPGGAIAGFVIANNTTLNLLAAVTIRTYLNGTLRESSDTSPLVDLTQLAGPGQRALGITTTLSFDEVQIAITGSGTATSTSVYYPFVQYSALTAMTMVTNTSSSAAADGAVNLIVSGGRSPYTYRWSTNATTQNISNVTTGTYSVTVTDANLCTTVTSATVGIRVAPCPVPGQSGFTSFTFGTPSQSGTGTSKVARYSNVATIGGQVVDIIADVTSINSSTNSTSNVINFASTGGAAQVQIIAANVSAGVRWTVVRTGTTTPVPFQGSFTVADLDRATNIIGTVTRTESIDLDKATLYSYKLNSPATTSIAVIDQTTSFRFQGTADNGNNDNNPTYAVSLNFVGLPYFDITYNNIGTDALSYFTFDGNGTVVFGANTTCVPVLDTDKDGVADANDIDDDNDGIVDDTEGLLADADNDGIANALDLDSDGDGIPDNIEAQSTIGYSPSNTTVTALGLPTAYSSTGGLIPVNTDGTDTPDYLDTDSDNDTKTDTNEANLTLSGNDNDDDGLISSIDTNPNAFGPVSAGITNPLTAYPTNANGTQVLWRVKEGAFTYGACGNGTATGTFVINNSSTGILTIPITTNRDGQVVVSVTGPGFSASPTSVTTTIVASQTALSIPIIYNGSGSTGTRSLTITSVQASGTCSSTVAVIGLADLSLSLSQPTPSLLVAQTSNLPITISNIGSAATSGPITATLIVPANVATPASFTSGGFACTTSGPNVACSSSAILSNGASTTITVPITPGVATAGTTLSFSALVTTTTAEVSVTNNAATISPLVSSSVTARPDAGTVSAGTGGTAVANVAANDIVNTLPATLGASGNATVSQVGTYPPGVTLISGTGSISVAVGTTPGNYTLVYQLCDQLTTPVCATTTVAITITPSITATVDAGTVSAGTGGTAITNVRANDLVNGLPATSANSSLSLASTSSASLFLNTSTGSVSVAQGTAPGTYSLVYSLCSTLGTVTCTTGIANVTVTANVAPVADAGTVSAGAGGVAVANVATNDFVNGVAATLGAGNATLAVVGTYPTGITLNTTTGSISVAQGTAPGTYTVVYQICDRLSTPTCATTTVTITVTPSVVANPDAGTVSAGTGGIAVANVATNDVVNGVPATLSGPGNATLATVGVYPAGITLNTSTGSINVAVGTNPGNYTVVYQICDRLTTPTCATANVAITITPSVTANTDSGTVSSGTGGTAVVNVRANDVVNGQPSSTTNSSLSLVSTSSASLVFNITTGSVSVAQGTPPGSYSLVYSLCSTLGTTTCTTGVANVTVTASVVANPDAGTISAGTGGAVVANVAANDVVNGVPATVGSGGNATLTTVGSYPSGITLNASTGSINVAVGTTPGNYTVVYQICDQLTPVTCATATVAITITPSITATNDAGTVSSGTGGTAITNVRANDLVNGLPATSANSSLSLVSTSSASLVFNTTTGSVSVAQGTTPGSYSLVYSLCSTLGTVICTTGIANVTVTPSVVANPDAGTVSSGTGGTAVANVAANDFVNGLPATLGSGGNATLSLSGTYATGITLNTTTGAVSVALSTTPGTYTIAYQICDKLTSTCSTTTVSVTIVPSVVPTPDSGTICTGIVVNNVAANDLVNGQSAVLGTNAVLTSVGTYPTGITLNTTTGAINVATGTAAGSHTLVYQLCSTIGTPACTTSTATVTVNASVTATLSSASICNGTSVTLTATGGASYRFGPGNSNTSGILIVAPTVVGVNPYSVTVTSGLGCSAVATGTVTVNALPQPTISGSTSLCAGQPISLTASPTTGLSYAWSGPGGNLGSSNPLIIPNSTTANSGTYQVRVTDANGCTAVTSQNVTVKPTPLAQILNTSIVCSNNMPSVAIATQVTGGSPPVGYAWYRSGAAGVISTSPNPTFSTADTYSLVVTDASGCLSNTATVMVMTPNPLAVNTQTANARCFGGQGTITVTTNGGTTPYTISYYNTSGLISSTQTTGASTLTAVAGSYSVVVTDANGCSLTQTATITQPPLLAVSLTGSGSVCAGQATGTITSSTTGGTPSYAYSWSAAAGPLVQTTPNLTGLSGGSYSVVVTDANGCTATSNVTLPTNPLPSAPTVSVTQPTCITLTGTIQVLTPASGVQYSFNNGISYQASASQAGLQPDVYQLRVKNSATGCESPVTSVTINPVPSPPIVSITGSTTYCTGQPINLTANPVSNVSYAWSGPDGNLGTANPVVVPNPTPAQSGTYRVLVTDTNGCTATASTNVTVYPLPIATLAVNSPTICYGQPISLTAGGGTNYAFSTNVSGITGNVASFTAGLGTAQYSVTATSAQGCVSLPTTVTVTVSSCVSPVPDSGTVSAGTGGVAVLNVAANDLVNLNPAVLGTGGNATIAAVGTYPNGITLNTTTGSISVAVGATPGSYTLGYQICDLLTPVTCATTTVAITVTPTAVANTDAGTASAGTGGVAVADVRANDVVNGQPASTTNSSLSVVSSGSAGIALNTTTGSVSVAQGTTPGTYSLVYSLCSTLGTTTCTTGVVNVTVTASIVANPDAGTISAGTGGTAVANVAANDVVNGVPATIGGNATLATVGTYPAGITLNTTTGSVSIAQGTTPGSYTIAYQLCDQLTTPTCATTSVTITVTASVIASPDAGTASAGSGGTAVANVADNDVVNGIPATLGASGNAVLSTVGIYPTGITLDTETGSVSVAQGTVPETYTVVYQICDKLGGPTCSTTTVTITVTQSVTANPDTGTVSTGSGGTAVANVAVNDVVNGLPATLGVGGNATLATVGTYPAGITLDITTGSVSVAVGTAPGNYTVAYQICDLLTTPTCATTTVTITVTSSVTANPDSGTVGSGSGGAAIINVAANDVVNGLPATLGAGGNATLTQVGTYPTGITLNPTTGSIDVAVGTAQGSYTVTYQICDQLGTPTCATATATITVTALSPITLSDVATTQPNVAVAGNVLTNDRDPQGLPLTATLLGSPMSGTVTLNPDGSYTFIPSADFIGVASFCYSASNSAGLSSSACVSINVEADPDGGNAKPIATNDNIRAFQNRAVTVFVLANDTDPNSATSLNGQLTNPTLIAQPAQGNAVVNGDGSITYTPPVTFTGVTSFAYRICDRATPALCATATVTVNVLATPPTGTTLAPVSVDDFVLTQVNAPTIRTVSGNDFDPQGLALTYTTGQPGSGTVVMSPAGSYTYTPAAGFTGPNSFTYQVCNTAGLCDIATVSVLVQPLPPTVRLLPQVFLQGALFGVTSGTLMRDDLRNLGLLPTNHPYTTLNPITPVGGLTSGVTSVTGNNAIVDWVFVELRSEDDPRVTLDSRAALLQRDGDIVEVDGVSSLSFVQTMLGNYYVVVRHRNHLGVMSQSALPLSSTAVTVDFRNINTPTFTSSGTTSYTQTTREQAQVLVQQGVAMWAGNALSDNAANQPHNLVIYQGPNNDVNQVYQQVIGAPENTLRRPFYRLKGYYLGDVNMDGQVIFQGTNNDIEYIYQNIVKNHPGNVIRVPFFVIREQVP</sequence>
<dbReference type="InterPro" id="IPR003599">
    <property type="entry name" value="Ig_sub"/>
</dbReference>
<dbReference type="Proteomes" id="UP000598820">
    <property type="component" value="Unassembled WGS sequence"/>
</dbReference>
<protein>
    <submittedName>
        <fullName evidence="4">Tandem-95 repeat protein</fullName>
    </submittedName>
</protein>
<proteinExistence type="predicted"/>
<feature type="domain" description="PKD/Chitinase" evidence="2">
    <location>
        <begin position="1777"/>
        <end position="1853"/>
    </location>
</feature>
<feature type="domain" description="PKD/Chitinase" evidence="2">
    <location>
        <begin position="2102"/>
        <end position="2174"/>
    </location>
</feature>
<evidence type="ECO:0000259" key="3">
    <source>
        <dbReference type="SMART" id="SM00409"/>
    </source>
</evidence>
<feature type="domain" description="PKD/Chitinase" evidence="2">
    <location>
        <begin position="2261"/>
        <end position="2337"/>
    </location>
</feature>
<evidence type="ECO:0000256" key="1">
    <source>
        <dbReference type="SAM" id="MobiDB-lite"/>
    </source>
</evidence>
<evidence type="ECO:0000259" key="2">
    <source>
        <dbReference type="SMART" id="SM00089"/>
    </source>
</evidence>
<evidence type="ECO:0000313" key="4">
    <source>
        <dbReference type="EMBL" id="MBD2705339.1"/>
    </source>
</evidence>
<dbReference type="GO" id="GO:0005509">
    <property type="term" value="F:calcium ion binding"/>
    <property type="evidence" value="ECO:0007669"/>
    <property type="project" value="InterPro"/>
</dbReference>
<dbReference type="InterPro" id="IPR028974">
    <property type="entry name" value="TSP_type-3_rpt"/>
</dbReference>
<dbReference type="Gene3D" id="2.60.40.10">
    <property type="entry name" value="Immunoglobulins"/>
    <property type="match status" value="2"/>
</dbReference>
<dbReference type="InterPro" id="IPR013783">
    <property type="entry name" value="Ig-like_fold"/>
</dbReference>
<dbReference type="Gene3D" id="2.60.40.740">
    <property type="match status" value="2"/>
</dbReference>
<dbReference type="Pfam" id="PF19081">
    <property type="entry name" value="Ig_7"/>
    <property type="match status" value="1"/>
</dbReference>
<feature type="domain" description="PKD/Chitinase" evidence="2">
    <location>
        <begin position="1857"/>
        <end position="1933"/>
    </location>
</feature>
<feature type="domain" description="Immunoglobulin" evidence="3">
    <location>
        <begin position="1859"/>
        <end position="1931"/>
    </location>
</feature>
<dbReference type="SUPFAM" id="SSF49299">
    <property type="entry name" value="PKD domain"/>
    <property type="match status" value="2"/>
</dbReference>
<dbReference type="Pfam" id="PF17963">
    <property type="entry name" value="Big_9"/>
    <property type="match status" value="3"/>
</dbReference>
<comment type="caution">
    <text evidence="4">The sequence shown here is derived from an EMBL/GenBank/DDBJ whole genome shotgun (WGS) entry which is preliminary data.</text>
</comment>
<accession>A0A927GAL4</accession>
<dbReference type="EMBL" id="JACWZY010000052">
    <property type="protein sequence ID" value="MBD2705339.1"/>
    <property type="molecule type" value="Genomic_DNA"/>
</dbReference>
<dbReference type="RefSeq" id="WP_190892640.1">
    <property type="nucleotide sequence ID" value="NZ_JACWZY010000052.1"/>
</dbReference>
<dbReference type="SMART" id="SM00089">
    <property type="entry name" value="PKD"/>
    <property type="match status" value="4"/>
</dbReference>
<dbReference type="InterPro" id="IPR022409">
    <property type="entry name" value="PKD/Chitinase_dom"/>
</dbReference>
<feature type="domain" description="Immunoglobulin" evidence="3">
    <location>
        <begin position="2263"/>
        <end position="2335"/>
    </location>
</feature>
<name>A0A927GAL4_9BACT</name>
<feature type="region of interest" description="Disordered" evidence="1">
    <location>
        <begin position="596"/>
        <end position="619"/>
    </location>
</feature>
<organism evidence="4 5">
    <name type="scientific">Spirosoma profusum</name>
    <dbReference type="NCBI Taxonomy" id="2771354"/>
    <lineage>
        <taxon>Bacteria</taxon>
        <taxon>Pseudomonadati</taxon>
        <taxon>Bacteroidota</taxon>
        <taxon>Cytophagia</taxon>
        <taxon>Cytophagales</taxon>
        <taxon>Cytophagaceae</taxon>
        <taxon>Spirosoma</taxon>
    </lineage>
</organism>
<dbReference type="SUPFAM" id="SSF103647">
    <property type="entry name" value="TSP type-3 repeat"/>
    <property type="match status" value="1"/>
</dbReference>
<dbReference type="InterPro" id="IPR035986">
    <property type="entry name" value="PKD_dom_sf"/>
</dbReference>
<keyword evidence="5" id="KW-1185">Reference proteome</keyword>
<gene>
    <name evidence="4" type="ORF">IC229_32285</name>
</gene>
<dbReference type="InterPro" id="IPR044023">
    <property type="entry name" value="Ig_7"/>
</dbReference>
<dbReference type="SMART" id="SM00409">
    <property type="entry name" value="IG"/>
    <property type="match status" value="2"/>
</dbReference>